<name>M5RVU6_9BACT</name>
<dbReference type="EMBL" id="ANOG01000512">
    <property type="protein sequence ID" value="EMI19522.1"/>
    <property type="molecule type" value="Genomic_DNA"/>
</dbReference>
<keyword evidence="2" id="KW-0456">Lyase</keyword>
<keyword evidence="2" id="KW-0223">Dioxygenase</keyword>
<dbReference type="GO" id="GO:0004462">
    <property type="term" value="F:lactoylglutathione lyase activity"/>
    <property type="evidence" value="ECO:0007669"/>
    <property type="project" value="UniProtKB-EC"/>
</dbReference>
<dbReference type="OrthoDB" id="214074at2"/>
<dbReference type="AlphaFoldDB" id="M5RVU6"/>
<evidence type="ECO:0000313" key="2">
    <source>
        <dbReference type="EMBL" id="EMI19522.1"/>
    </source>
</evidence>
<evidence type="ECO:0000259" key="1">
    <source>
        <dbReference type="PROSITE" id="PS51819"/>
    </source>
</evidence>
<dbReference type="PATRIC" id="fig|1265738.3.peg.3559"/>
<reference evidence="2 3" key="1">
    <citation type="journal article" date="2013" name="Mar. Genomics">
        <title>Expression of sulfatases in Rhodopirellula baltica and the diversity of sulfatases in the genus Rhodopirellula.</title>
        <authorList>
            <person name="Wegner C.E."/>
            <person name="Richter-Heitmann T."/>
            <person name="Klindworth A."/>
            <person name="Klockow C."/>
            <person name="Richter M."/>
            <person name="Achstetter T."/>
            <person name="Glockner F.O."/>
            <person name="Harder J."/>
        </authorList>
    </citation>
    <scope>NUCLEOTIDE SEQUENCE [LARGE SCALE GENOMIC DNA]</scope>
    <source>
        <strain evidence="2 3">SM1</strain>
    </source>
</reference>
<proteinExistence type="predicted"/>
<dbReference type="InterPro" id="IPR037523">
    <property type="entry name" value="VOC_core"/>
</dbReference>
<accession>M5RVU6</accession>
<sequence>MKISAVTIVTKRMVTAVRFYQQVGFELHRGGENARFSTFRVGDHHLNLRLADADEPAASSTLIIFAVDDVDETYRLLVERGLQPEFAPRDAVWGERYFHIRDPDGHPISFAEPLQ</sequence>
<dbReference type="CDD" id="cd06587">
    <property type="entry name" value="VOC"/>
    <property type="match status" value="1"/>
</dbReference>
<dbReference type="Gene3D" id="3.10.180.10">
    <property type="entry name" value="2,3-Dihydroxybiphenyl 1,2-Dioxygenase, domain 1"/>
    <property type="match status" value="1"/>
</dbReference>
<dbReference type="RefSeq" id="WP_008698361.1">
    <property type="nucleotide sequence ID" value="NZ_ANOG01000512.1"/>
</dbReference>
<dbReference type="Pfam" id="PF00903">
    <property type="entry name" value="Glyoxalase"/>
    <property type="match status" value="1"/>
</dbReference>
<gene>
    <name evidence="2" type="ORF">RMSM_03553</name>
</gene>
<dbReference type="InterPro" id="IPR004360">
    <property type="entry name" value="Glyas_Fos-R_dOase_dom"/>
</dbReference>
<feature type="domain" description="VOC" evidence="1">
    <location>
        <begin position="2"/>
        <end position="113"/>
    </location>
</feature>
<dbReference type="PANTHER" id="PTHR36503:SF3">
    <property type="entry name" value="BLR0126 PROTEIN"/>
    <property type="match status" value="1"/>
</dbReference>
<dbReference type="GO" id="GO:0051213">
    <property type="term" value="F:dioxygenase activity"/>
    <property type="evidence" value="ECO:0007669"/>
    <property type="project" value="UniProtKB-KW"/>
</dbReference>
<evidence type="ECO:0000313" key="3">
    <source>
        <dbReference type="Proteomes" id="UP000011991"/>
    </source>
</evidence>
<dbReference type="PROSITE" id="PS51819">
    <property type="entry name" value="VOC"/>
    <property type="match status" value="1"/>
</dbReference>
<dbReference type="PANTHER" id="PTHR36503">
    <property type="entry name" value="BLR2520 PROTEIN"/>
    <property type="match status" value="1"/>
</dbReference>
<dbReference type="Proteomes" id="UP000011991">
    <property type="component" value="Unassembled WGS sequence"/>
</dbReference>
<organism evidence="2 3">
    <name type="scientific">Rhodopirellula maiorica SM1</name>
    <dbReference type="NCBI Taxonomy" id="1265738"/>
    <lineage>
        <taxon>Bacteria</taxon>
        <taxon>Pseudomonadati</taxon>
        <taxon>Planctomycetota</taxon>
        <taxon>Planctomycetia</taxon>
        <taxon>Pirellulales</taxon>
        <taxon>Pirellulaceae</taxon>
        <taxon>Novipirellula</taxon>
    </lineage>
</organism>
<keyword evidence="2" id="KW-0560">Oxidoreductase</keyword>
<protein>
    <submittedName>
        <fullName evidence="2">Glyoxalase/bleomycin resistance protein/dioxygenase</fullName>
        <ecNumber evidence="2">4.4.1.5</ecNumber>
    </submittedName>
</protein>
<dbReference type="InterPro" id="IPR029068">
    <property type="entry name" value="Glyas_Bleomycin-R_OHBP_Dase"/>
</dbReference>
<keyword evidence="3" id="KW-1185">Reference proteome</keyword>
<dbReference type="EC" id="4.4.1.5" evidence="2"/>
<comment type="caution">
    <text evidence="2">The sequence shown here is derived from an EMBL/GenBank/DDBJ whole genome shotgun (WGS) entry which is preliminary data.</text>
</comment>
<dbReference type="SUPFAM" id="SSF54593">
    <property type="entry name" value="Glyoxalase/Bleomycin resistance protein/Dihydroxybiphenyl dioxygenase"/>
    <property type="match status" value="1"/>
</dbReference>